<feature type="transmembrane region" description="Helical" evidence="1">
    <location>
        <begin position="50"/>
        <end position="75"/>
    </location>
</feature>
<proteinExistence type="predicted"/>
<accession>A0A0D9XHS7</accession>
<feature type="transmembrane region" description="Helical" evidence="1">
    <location>
        <begin position="87"/>
        <end position="114"/>
    </location>
</feature>
<evidence type="ECO:0000256" key="1">
    <source>
        <dbReference type="SAM" id="Phobius"/>
    </source>
</evidence>
<keyword evidence="1" id="KW-0812">Transmembrane</keyword>
<dbReference type="AlphaFoldDB" id="A0A0D9XHS7"/>
<dbReference type="HOGENOM" id="CLU_1689251_0_0_1"/>
<evidence type="ECO:0000313" key="2">
    <source>
        <dbReference type="EnsemblPlants" id="LPERR10G01780.1"/>
    </source>
</evidence>
<reference evidence="3" key="2">
    <citation type="submission" date="2013-12" db="EMBL/GenBank/DDBJ databases">
        <authorList>
            <person name="Yu Y."/>
            <person name="Lee S."/>
            <person name="de Baynast K."/>
            <person name="Wissotski M."/>
            <person name="Liu L."/>
            <person name="Talag J."/>
            <person name="Goicoechea J."/>
            <person name="Angelova A."/>
            <person name="Jetty R."/>
            <person name="Kudrna D."/>
            <person name="Golser W."/>
            <person name="Rivera L."/>
            <person name="Zhang J."/>
            <person name="Wing R."/>
        </authorList>
    </citation>
    <scope>NUCLEOTIDE SEQUENCE</scope>
</reference>
<keyword evidence="3" id="KW-1185">Reference proteome</keyword>
<dbReference type="Proteomes" id="UP000032180">
    <property type="component" value="Chromosome 10"/>
</dbReference>
<keyword evidence="1" id="KW-0472">Membrane</keyword>
<reference evidence="2 3" key="1">
    <citation type="submission" date="2012-08" db="EMBL/GenBank/DDBJ databases">
        <title>Oryza genome evolution.</title>
        <authorList>
            <person name="Wing R.A."/>
        </authorList>
    </citation>
    <scope>NUCLEOTIDE SEQUENCE</scope>
</reference>
<name>A0A0D9XHS7_9ORYZ</name>
<dbReference type="EnsemblPlants" id="LPERR10G01780.1">
    <property type="protein sequence ID" value="LPERR10G01780.1"/>
    <property type="gene ID" value="LPERR10G01780"/>
</dbReference>
<protein>
    <recommendedName>
        <fullName evidence="4">Oleosin</fullName>
    </recommendedName>
</protein>
<dbReference type="Gramene" id="LPERR10G01780.1">
    <property type="protein sequence ID" value="LPERR10G01780.1"/>
    <property type="gene ID" value="LPERR10G01780"/>
</dbReference>
<reference evidence="2" key="3">
    <citation type="submission" date="2015-04" db="UniProtKB">
        <authorList>
            <consortium name="EnsemblPlants"/>
        </authorList>
    </citation>
    <scope>IDENTIFICATION</scope>
</reference>
<evidence type="ECO:0008006" key="4">
    <source>
        <dbReference type="Google" id="ProtNLM"/>
    </source>
</evidence>
<organism evidence="2 3">
    <name type="scientific">Leersia perrieri</name>
    <dbReference type="NCBI Taxonomy" id="77586"/>
    <lineage>
        <taxon>Eukaryota</taxon>
        <taxon>Viridiplantae</taxon>
        <taxon>Streptophyta</taxon>
        <taxon>Embryophyta</taxon>
        <taxon>Tracheophyta</taxon>
        <taxon>Spermatophyta</taxon>
        <taxon>Magnoliopsida</taxon>
        <taxon>Liliopsida</taxon>
        <taxon>Poales</taxon>
        <taxon>Poaceae</taxon>
        <taxon>BOP clade</taxon>
        <taxon>Oryzoideae</taxon>
        <taxon>Oryzeae</taxon>
        <taxon>Oryzinae</taxon>
        <taxon>Leersia</taxon>
    </lineage>
</organism>
<sequence length="156" mass="15293">MANAAAAADGRDGDIGAAAVNSPVAMFAIHVSLPLSTTASPGSPPAPPPLIGIGMLVSGLASVNVVPGIVVAVAVPGIVAPGIVPGIVVVVAGVAVPGIIVAGGVVVVDFWLLLPRDTQEKGKGKKQAHMVSSRAKMYVYASGIKSMAASLQATVN</sequence>
<evidence type="ECO:0000313" key="3">
    <source>
        <dbReference type="Proteomes" id="UP000032180"/>
    </source>
</evidence>
<keyword evidence="1" id="KW-1133">Transmembrane helix</keyword>